<sequence length="93" mass="10668">MLAKRNFVLAVRGDIFGDKPNCLQTLRVHLETIVALVVAVVRNLEQRQRVILQKANIIIILMMMDMTISIWMGITTVKCRARVPFVTLESRFV</sequence>
<accession>A0A395V7Q2</accession>
<protein>
    <submittedName>
        <fullName evidence="2">Uncharacterized protein</fullName>
    </submittedName>
</protein>
<evidence type="ECO:0000256" key="1">
    <source>
        <dbReference type="SAM" id="Phobius"/>
    </source>
</evidence>
<evidence type="ECO:0000313" key="2">
    <source>
        <dbReference type="EMBL" id="RGS35506.1"/>
    </source>
</evidence>
<dbReference type="EMBL" id="QRVL01000032">
    <property type="protein sequence ID" value="RGS35506.1"/>
    <property type="molecule type" value="Genomic_DNA"/>
</dbReference>
<reference evidence="2 3" key="1">
    <citation type="submission" date="2018-08" db="EMBL/GenBank/DDBJ databases">
        <title>A genome reference for cultivated species of the human gut microbiota.</title>
        <authorList>
            <person name="Zou Y."/>
            <person name="Xue W."/>
            <person name="Luo G."/>
        </authorList>
    </citation>
    <scope>NUCLEOTIDE SEQUENCE [LARGE SCALE GENOMIC DNA]</scope>
    <source>
        <strain evidence="2 3">AF22-12AC</strain>
    </source>
</reference>
<feature type="non-terminal residue" evidence="2">
    <location>
        <position position="93"/>
    </location>
</feature>
<dbReference type="Proteomes" id="UP000266172">
    <property type="component" value="Unassembled WGS sequence"/>
</dbReference>
<feature type="transmembrane region" description="Helical" evidence="1">
    <location>
        <begin position="56"/>
        <end position="74"/>
    </location>
</feature>
<comment type="caution">
    <text evidence="2">The sequence shown here is derived from an EMBL/GenBank/DDBJ whole genome shotgun (WGS) entry which is preliminary data.</text>
</comment>
<name>A0A395V7Q2_9FIRM</name>
<keyword evidence="1" id="KW-1133">Transmembrane helix</keyword>
<dbReference type="AlphaFoldDB" id="A0A395V7Q2"/>
<proteinExistence type="predicted"/>
<organism evidence="2 3">
    <name type="scientific">Roseburia hominis</name>
    <dbReference type="NCBI Taxonomy" id="301301"/>
    <lineage>
        <taxon>Bacteria</taxon>
        <taxon>Bacillati</taxon>
        <taxon>Bacillota</taxon>
        <taxon>Clostridia</taxon>
        <taxon>Lachnospirales</taxon>
        <taxon>Lachnospiraceae</taxon>
        <taxon>Roseburia</taxon>
    </lineage>
</organism>
<keyword evidence="1" id="KW-0812">Transmembrane</keyword>
<gene>
    <name evidence="2" type="ORF">DWX93_16670</name>
</gene>
<keyword evidence="1" id="KW-0472">Membrane</keyword>
<evidence type="ECO:0000313" key="3">
    <source>
        <dbReference type="Proteomes" id="UP000266172"/>
    </source>
</evidence>